<comment type="similarity">
    <text evidence="6">Belongs to the azoreductase type 1 family.</text>
</comment>
<dbReference type="PANTHER" id="PTHR43741:SF2">
    <property type="entry name" value="FMN-DEPENDENT NADH:QUINONE OXIDOREDUCTASE"/>
    <property type="match status" value="1"/>
</dbReference>
<comment type="function">
    <text evidence="6">Also exhibits azoreductase activity. Catalyzes the reductive cleavage of the azo bond in aromatic azo compounds to the corresponding amines.</text>
</comment>
<comment type="catalytic activity">
    <reaction evidence="6">
        <text>2 a quinone + NADH + H(+) = 2 a 1,4-benzosemiquinone + NAD(+)</text>
        <dbReference type="Rhea" id="RHEA:65952"/>
        <dbReference type="ChEBI" id="CHEBI:15378"/>
        <dbReference type="ChEBI" id="CHEBI:57540"/>
        <dbReference type="ChEBI" id="CHEBI:57945"/>
        <dbReference type="ChEBI" id="CHEBI:132124"/>
        <dbReference type="ChEBI" id="CHEBI:134225"/>
    </reaction>
</comment>
<dbReference type="EMBL" id="JAIRAU010000028">
    <property type="protein sequence ID" value="MBZ5711877.1"/>
    <property type="molecule type" value="Genomic_DNA"/>
</dbReference>
<dbReference type="InterPro" id="IPR050104">
    <property type="entry name" value="FMN-dep_NADH:Q_OxRdtase_AzoR1"/>
</dbReference>
<feature type="binding site" evidence="6">
    <location>
        <begin position="96"/>
        <end position="99"/>
    </location>
    <ligand>
        <name>FMN</name>
        <dbReference type="ChEBI" id="CHEBI:58210"/>
    </ligand>
</feature>
<comment type="catalytic activity">
    <reaction evidence="5">
        <text>N,N-dimethyl-1,4-phenylenediamine + anthranilate + 2 NAD(+) = 2-(4-dimethylaminophenyl)diazenylbenzoate + 2 NADH + 2 H(+)</text>
        <dbReference type="Rhea" id="RHEA:55872"/>
        <dbReference type="ChEBI" id="CHEBI:15378"/>
        <dbReference type="ChEBI" id="CHEBI:15783"/>
        <dbReference type="ChEBI" id="CHEBI:16567"/>
        <dbReference type="ChEBI" id="CHEBI:57540"/>
        <dbReference type="ChEBI" id="CHEBI:57945"/>
        <dbReference type="ChEBI" id="CHEBI:71579"/>
        <dbReference type="EC" id="1.7.1.17"/>
    </reaction>
    <physiologicalReaction direction="right-to-left" evidence="5">
        <dbReference type="Rhea" id="RHEA:55874"/>
    </physiologicalReaction>
</comment>
<evidence type="ECO:0000313" key="10">
    <source>
        <dbReference type="Proteomes" id="UP001139031"/>
    </source>
</evidence>
<keyword evidence="10" id="KW-1185">Reference proteome</keyword>
<keyword evidence="3 6" id="KW-0560">Oxidoreductase</keyword>
<dbReference type="Proteomes" id="UP001139031">
    <property type="component" value="Unassembled WGS sequence"/>
</dbReference>
<evidence type="ECO:0000256" key="6">
    <source>
        <dbReference type="HAMAP-Rule" id="MF_01216"/>
    </source>
</evidence>
<evidence type="ECO:0000256" key="4">
    <source>
        <dbReference type="ARBA" id="ARBA00023027"/>
    </source>
</evidence>
<evidence type="ECO:0000256" key="3">
    <source>
        <dbReference type="ARBA" id="ARBA00023002"/>
    </source>
</evidence>
<dbReference type="Pfam" id="PF02525">
    <property type="entry name" value="Flavodoxin_2"/>
    <property type="match status" value="1"/>
</dbReference>
<gene>
    <name evidence="6" type="primary">azoR</name>
    <name evidence="9" type="ORF">K7C98_21760</name>
</gene>
<dbReference type="EC" id="1.6.5.-" evidence="6"/>
<comment type="caution">
    <text evidence="6">Lacks conserved residue(s) required for the propagation of feature annotation.</text>
</comment>
<dbReference type="PANTHER" id="PTHR43741">
    <property type="entry name" value="FMN-DEPENDENT NADH-AZOREDUCTASE 1"/>
    <property type="match status" value="1"/>
</dbReference>
<comment type="function">
    <text evidence="6">Quinone reductase that provides resistance to thiol-specific stress caused by electrophilic quinones.</text>
</comment>
<protein>
    <recommendedName>
        <fullName evidence="6">FMN dependent NADH:quinone oxidoreductase</fullName>
        <ecNumber evidence="6">1.6.5.-</ecNumber>
    </recommendedName>
    <alternativeName>
        <fullName evidence="6">Azo-dye reductase</fullName>
    </alternativeName>
    <alternativeName>
        <fullName evidence="6">FMN-dependent NADH-azo compound oxidoreductase</fullName>
    </alternativeName>
    <alternativeName>
        <fullName evidence="6">FMN-dependent NADH-azoreductase</fullName>
        <ecNumber evidence="6">1.7.1.17</ecNumber>
    </alternativeName>
</protein>
<sequence length="221" mass="23733">MKTLLRIDASARRRGSCSRQLADRFQARWTAKHPRGRVVVRDLAHSPVPHLDDATMAAFCGVPAPADAAPPAGVALSDVLIAELRAADHLLIACPMYNLGPPSPLKAYVDHVVRRGHTFVVEDGRFVGLLGHTSATLVATRGAIASPTLADDFQIPYLRAILAFIGIAGVEVIAVDGMAQEEAVRAQRLAQAQAQIDRLFTTTPPEPARRERDTLHASDSA</sequence>
<evidence type="ECO:0000256" key="2">
    <source>
        <dbReference type="ARBA" id="ARBA00022643"/>
    </source>
</evidence>
<evidence type="ECO:0000256" key="7">
    <source>
        <dbReference type="SAM" id="MobiDB-lite"/>
    </source>
</evidence>
<evidence type="ECO:0000256" key="5">
    <source>
        <dbReference type="ARBA" id="ARBA00048542"/>
    </source>
</evidence>
<dbReference type="HAMAP" id="MF_01216">
    <property type="entry name" value="Azoreductase_type1"/>
    <property type="match status" value="1"/>
</dbReference>
<dbReference type="SUPFAM" id="SSF52218">
    <property type="entry name" value="Flavoproteins"/>
    <property type="match status" value="1"/>
</dbReference>
<keyword evidence="4 6" id="KW-0520">NAD</keyword>
<dbReference type="Gene3D" id="3.40.50.360">
    <property type="match status" value="1"/>
</dbReference>
<comment type="caution">
    <text evidence="9">The sequence shown here is derived from an EMBL/GenBank/DDBJ whole genome shotgun (WGS) entry which is preliminary data.</text>
</comment>
<name>A0ABS7TUE4_9BACT</name>
<reference evidence="9" key="1">
    <citation type="submission" date="2021-08" db="EMBL/GenBank/DDBJ databases">
        <authorList>
            <person name="Stevens D.C."/>
        </authorList>
    </citation>
    <scope>NUCLEOTIDE SEQUENCE</scope>
    <source>
        <strain evidence="9">DSM 53165</strain>
    </source>
</reference>
<organism evidence="9 10">
    <name type="scientific">Nannocystis pusilla</name>
    <dbReference type="NCBI Taxonomy" id="889268"/>
    <lineage>
        <taxon>Bacteria</taxon>
        <taxon>Pseudomonadati</taxon>
        <taxon>Myxococcota</taxon>
        <taxon>Polyangia</taxon>
        <taxon>Nannocystales</taxon>
        <taxon>Nannocystaceae</taxon>
        <taxon>Nannocystis</taxon>
    </lineage>
</organism>
<comment type="subunit">
    <text evidence="6">Homodimer.</text>
</comment>
<keyword evidence="1 6" id="KW-0285">Flavoprotein</keyword>
<accession>A0ABS7TUE4</accession>
<keyword evidence="2 6" id="KW-0288">FMN</keyword>
<dbReference type="InterPro" id="IPR003680">
    <property type="entry name" value="Flavodoxin_fold"/>
</dbReference>
<comment type="cofactor">
    <cofactor evidence="6">
        <name>FMN</name>
        <dbReference type="ChEBI" id="CHEBI:58210"/>
    </cofactor>
    <text evidence="6">Binds 1 FMN per subunit.</text>
</comment>
<proteinExistence type="inferred from homology"/>
<feature type="binding site" evidence="6">
    <location>
        <position position="10"/>
    </location>
    <ligand>
        <name>FMN</name>
        <dbReference type="ChEBI" id="CHEBI:58210"/>
    </ligand>
</feature>
<evidence type="ECO:0000313" key="9">
    <source>
        <dbReference type="EMBL" id="MBZ5711877.1"/>
    </source>
</evidence>
<feature type="compositionally biased region" description="Basic and acidic residues" evidence="7">
    <location>
        <begin position="207"/>
        <end position="221"/>
    </location>
</feature>
<dbReference type="InterPro" id="IPR029039">
    <property type="entry name" value="Flavoprotein-like_sf"/>
</dbReference>
<dbReference type="InterPro" id="IPR023048">
    <property type="entry name" value="NADH:quinone_OxRdtase_FMN_depd"/>
</dbReference>
<dbReference type="EC" id="1.7.1.17" evidence="6"/>
<feature type="domain" description="Flavodoxin-like fold" evidence="8">
    <location>
        <begin position="3"/>
        <end position="198"/>
    </location>
</feature>
<feature type="binding site" evidence="6">
    <location>
        <begin position="16"/>
        <end position="18"/>
    </location>
    <ligand>
        <name>FMN</name>
        <dbReference type="ChEBI" id="CHEBI:58210"/>
    </ligand>
</feature>
<dbReference type="RefSeq" id="WP_224193641.1">
    <property type="nucleotide sequence ID" value="NZ_JAIRAU010000028.1"/>
</dbReference>
<evidence type="ECO:0000256" key="1">
    <source>
        <dbReference type="ARBA" id="ARBA00022630"/>
    </source>
</evidence>
<evidence type="ECO:0000259" key="8">
    <source>
        <dbReference type="Pfam" id="PF02525"/>
    </source>
</evidence>
<feature type="region of interest" description="Disordered" evidence="7">
    <location>
        <begin position="199"/>
        <end position="221"/>
    </location>
</feature>